<dbReference type="Pfam" id="PF07716">
    <property type="entry name" value="bZIP_2"/>
    <property type="match status" value="1"/>
</dbReference>
<comment type="similarity">
    <text evidence="2">Belongs to the bZIP family. PAR subfamily.</text>
</comment>
<comment type="subcellular location">
    <subcellularLocation>
        <location evidence="1">Nucleus</location>
    </subcellularLocation>
</comment>
<protein>
    <recommendedName>
        <fullName evidence="9">BZIP domain-containing protein</fullName>
    </recommendedName>
</protein>
<feature type="coiled-coil region" evidence="7">
    <location>
        <begin position="395"/>
        <end position="429"/>
    </location>
</feature>
<dbReference type="FunFam" id="1.20.5.170:FF:000007">
    <property type="entry name" value="hepatic leukemia factor isoform X2"/>
    <property type="match status" value="1"/>
</dbReference>
<organism evidence="10 11">
    <name type="scientific">Meganyctiphanes norvegica</name>
    <name type="common">Northern krill</name>
    <name type="synonym">Thysanopoda norvegica</name>
    <dbReference type="NCBI Taxonomy" id="48144"/>
    <lineage>
        <taxon>Eukaryota</taxon>
        <taxon>Metazoa</taxon>
        <taxon>Ecdysozoa</taxon>
        <taxon>Arthropoda</taxon>
        <taxon>Crustacea</taxon>
        <taxon>Multicrustacea</taxon>
        <taxon>Malacostraca</taxon>
        <taxon>Eumalacostraca</taxon>
        <taxon>Eucarida</taxon>
        <taxon>Euphausiacea</taxon>
        <taxon>Euphausiidae</taxon>
        <taxon>Meganyctiphanes</taxon>
    </lineage>
</organism>
<keyword evidence="7" id="KW-0175">Coiled coil</keyword>
<keyword evidence="5" id="KW-0804">Transcription</keyword>
<evidence type="ECO:0000259" key="9">
    <source>
        <dbReference type="PROSITE" id="PS50217"/>
    </source>
</evidence>
<dbReference type="Gene3D" id="1.20.5.170">
    <property type="match status" value="1"/>
</dbReference>
<feature type="compositionally biased region" description="Basic and acidic residues" evidence="8">
    <location>
        <begin position="319"/>
        <end position="333"/>
    </location>
</feature>
<dbReference type="GO" id="GO:0000981">
    <property type="term" value="F:DNA-binding transcription factor activity, RNA polymerase II-specific"/>
    <property type="evidence" value="ECO:0007669"/>
    <property type="project" value="TreeGrafter"/>
</dbReference>
<dbReference type="PANTHER" id="PTHR11988:SF27">
    <property type="entry name" value="GH27708P"/>
    <property type="match status" value="1"/>
</dbReference>
<proteinExistence type="inferred from homology"/>
<feature type="compositionally biased region" description="Low complexity" evidence="8">
    <location>
        <begin position="62"/>
        <end position="77"/>
    </location>
</feature>
<dbReference type="CDD" id="cd14695">
    <property type="entry name" value="bZIP_HLF"/>
    <property type="match status" value="1"/>
</dbReference>
<feature type="compositionally biased region" description="Polar residues" evidence="8">
    <location>
        <begin position="126"/>
        <end position="149"/>
    </location>
</feature>
<feature type="compositionally biased region" description="Low complexity" evidence="8">
    <location>
        <begin position="219"/>
        <end position="246"/>
    </location>
</feature>
<evidence type="ECO:0000256" key="1">
    <source>
        <dbReference type="ARBA" id="ARBA00004123"/>
    </source>
</evidence>
<feature type="compositionally biased region" description="Low complexity" evidence="8">
    <location>
        <begin position="107"/>
        <end position="125"/>
    </location>
</feature>
<dbReference type="GO" id="GO:0000978">
    <property type="term" value="F:RNA polymerase II cis-regulatory region sequence-specific DNA binding"/>
    <property type="evidence" value="ECO:0007669"/>
    <property type="project" value="TreeGrafter"/>
</dbReference>
<evidence type="ECO:0000256" key="7">
    <source>
        <dbReference type="SAM" id="Coils"/>
    </source>
</evidence>
<dbReference type="SUPFAM" id="SSF57959">
    <property type="entry name" value="Leucine zipper domain"/>
    <property type="match status" value="1"/>
</dbReference>
<accession>A0AAV2Q5X1</accession>
<feature type="region of interest" description="Disordered" evidence="8">
    <location>
        <begin position="55"/>
        <end position="83"/>
    </location>
</feature>
<dbReference type="AlphaFoldDB" id="A0AAV2Q5X1"/>
<dbReference type="EMBL" id="CAXKWB010003996">
    <property type="protein sequence ID" value="CAL4071434.1"/>
    <property type="molecule type" value="Genomic_DNA"/>
</dbReference>
<dbReference type="InterPro" id="IPR004827">
    <property type="entry name" value="bZIP"/>
</dbReference>
<comment type="caution">
    <text evidence="10">The sequence shown here is derived from an EMBL/GenBank/DDBJ whole genome shotgun (WGS) entry which is preliminary data.</text>
</comment>
<evidence type="ECO:0000256" key="8">
    <source>
        <dbReference type="SAM" id="MobiDB-lite"/>
    </source>
</evidence>
<dbReference type="PANTHER" id="PTHR11988">
    <property type="entry name" value="THYROTROPH EMBRYONIC FACTOR RELATED"/>
    <property type="match status" value="1"/>
</dbReference>
<evidence type="ECO:0000313" key="10">
    <source>
        <dbReference type="EMBL" id="CAL4071434.1"/>
    </source>
</evidence>
<evidence type="ECO:0000256" key="5">
    <source>
        <dbReference type="ARBA" id="ARBA00023163"/>
    </source>
</evidence>
<sequence>MELASALIEDGGGGAGSTNAAAATMLAFNTSHFGDLRAQDQLEHNLRLQQKQRLHPDTNGNQQQQLHVSHQQQQQQHVRTHAHLQQIRQAIQLQQLQQHQQQQQQSTGQQQQQQQQYQQQPQHQQYATSSSPLQGTVANMPDSPNTPGSSCAKEEDKSDNEWQPYPESAFLGPTLWDKTLPFESQQKQTTSCKQRPDIKLSLEYMDLDDFLNENNLHTGSNGSSRNSNSISASSAESSSKGPQASSPLHAETPTSPDPTAAMMGTGLGACMGETMGSSLRTSQNMGMCSPPVMSPNDLGPPLSPASPADSHSTMMNNEYHNDLHPELRPGFDPRTHCFSEDELKPQPIVKKSRKQFVPCDLKDDRYWDRRNKNNAAAKRSRDARRMKENQIAMRASFLEKENNALTIEIEQANAMVESLKKRLSMYEAV</sequence>
<dbReference type="GO" id="GO:0005634">
    <property type="term" value="C:nucleus"/>
    <property type="evidence" value="ECO:0007669"/>
    <property type="project" value="UniProtKB-SubCell"/>
</dbReference>
<evidence type="ECO:0000256" key="6">
    <source>
        <dbReference type="ARBA" id="ARBA00023242"/>
    </source>
</evidence>
<evidence type="ECO:0000256" key="3">
    <source>
        <dbReference type="ARBA" id="ARBA00023015"/>
    </source>
</evidence>
<feature type="region of interest" description="Disordered" evidence="8">
    <location>
        <begin position="215"/>
        <end position="333"/>
    </location>
</feature>
<evidence type="ECO:0000256" key="4">
    <source>
        <dbReference type="ARBA" id="ARBA00023125"/>
    </source>
</evidence>
<keyword evidence="11" id="KW-1185">Reference proteome</keyword>
<evidence type="ECO:0000313" key="11">
    <source>
        <dbReference type="Proteomes" id="UP001497623"/>
    </source>
</evidence>
<feature type="domain" description="BZIP" evidence="9">
    <location>
        <begin position="363"/>
        <end position="426"/>
    </location>
</feature>
<feature type="compositionally biased region" description="Polar residues" evidence="8">
    <location>
        <begin position="309"/>
        <end position="318"/>
    </location>
</feature>
<reference evidence="10 11" key="1">
    <citation type="submission" date="2024-05" db="EMBL/GenBank/DDBJ databases">
        <authorList>
            <person name="Wallberg A."/>
        </authorList>
    </citation>
    <scope>NUCLEOTIDE SEQUENCE [LARGE SCALE GENOMIC DNA]</scope>
</reference>
<gene>
    <name evidence="10" type="ORF">MNOR_LOCUS8537</name>
</gene>
<keyword evidence="6" id="KW-0539">Nucleus</keyword>
<keyword evidence="3" id="KW-0805">Transcription regulation</keyword>
<dbReference type="InterPro" id="IPR040223">
    <property type="entry name" value="PAR_bZIP"/>
</dbReference>
<dbReference type="Proteomes" id="UP001497623">
    <property type="component" value="Unassembled WGS sequence"/>
</dbReference>
<dbReference type="InterPro" id="IPR046347">
    <property type="entry name" value="bZIP_sf"/>
</dbReference>
<dbReference type="SMART" id="SM00338">
    <property type="entry name" value="BRLZ"/>
    <property type="match status" value="1"/>
</dbReference>
<feature type="compositionally biased region" description="Polar residues" evidence="8">
    <location>
        <begin position="275"/>
        <end position="286"/>
    </location>
</feature>
<feature type="region of interest" description="Disordered" evidence="8">
    <location>
        <begin position="107"/>
        <end position="173"/>
    </location>
</feature>
<name>A0AAV2Q5X1_MEGNR</name>
<dbReference type="PROSITE" id="PS50217">
    <property type="entry name" value="BZIP"/>
    <property type="match status" value="1"/>
</dbReference>
<evidence type="ECO:0000256" key="2">
    <source>
        <dbReference type="ARBA" id="ARBA00009208"/>
    </source>
</evidence>
<keyword evidence="4" id="KW-0238">DNA-binding</keyword>